<keyword evidence="1" id="KW-0812">Transmembrane</keyword>
<evidence type="ECO:0000313" key="3">
    <source>
        <dbReference type="Proteomes" id="UP001282284"/>
    </source>
</evidence>
<gene>
    <name evidence="2" type="ORF">QT711_18090</name>
</gene>
<feature type="transmembrane region" description="Helical" evidence="1">
    <location>
        <begin position="104"/>
        <end position="124"/>
    </location>
</feature>
<dbReference type="EMBL" id="JAUBDI010000028">
    <property type="protein sequence ID" value="MDW0115075.1"/>
    <property type="molecule type" value="Genomic_DNA"/>
</dbReference>
<dbReference type="PANTHER" id="PTHR37305:SF1">
    <property type="entry name" value="MEMBRANE PROTEIN"/>
    <property type="match status" value="1"/>
</dbReference>
<dbReference type="RefSeq" id="WP_317946611.1">
    <property type="nucleotide sequence ID" value="NZ_JAUBDI010000028.1"/>
</dbReference>
<evidence type="ECO:0000256" key="1">
    <source>
        <dbReference type="SAM" id="Phobius"/>
    </source>
</evidence>
<reference evidence="2 3" key="1">
    <citation type="submission" date="2023-06" db="EMBL/GenBank/DDBJ databases">
        <title>Sporosarcina sp. nov., isolated from Korean traditional fermented seafood 'Jeotgal'.</title>
        <authorList>
            <person name="Yang A.I."/>
            <person name="Shin N.-R."/>
        </authorList>
    </citation>
    <scope>NUCLEOTIDE SEQUENCE [LARGE SCALE GENOMIC DNA]</scope>
    <source>
        <strain evidence="2 3">KCTC13119</strain>
    </source>
</reference>
<dbReference type="PANTHER" id="PTHR37305">
    <property type="entry name" value="INTEGRAL MEMBRANE PROTEIN-RELATED"/>
    <property type="match status" value="1"/>
</dbReference>
<comment type="caution">
    <text evidence="2">The sequence shown here is derived from an EMBL/GenBank/DDBJ whole genome shotgun (WGS) entry which is preliminary data.</text>
</comment>
<sequence>MNLIPLIKGEIFKIQKSKSFILSLMLVTVVVIVSAFISFNSYTGDWRINLEKKVNDDWTLLSNINQDDMAFDIIQKEIILNTYHLTHDIPPSGSGHLISYIEKYAGITSLIGLIIMFYASNMVSKENTWGTLKMMLLRPYNKEEILISKYISLLYIGIVMYIFTFILLNISGVIIYGLDTISFTSVALNTNGELFEQNAIIQIIKRYLYSFLLLSAYTALAIMISVIFNNSNLSIVITVFTFIFGGSLSAYFSEYTWANFLFFSNTGLDSFGVGQTLSLEPSPVFSTTIILLYTIVFIFCSMAIFKKRQYV</sequence>
<protein>
    <submittedName>
        <fullName evidence="2">ABC transporter permease subunit</fullName>
    </submittedName>
</protein>
<organism evidence="2 3">
    <name type="scientific">Sporosarcina saromensis</name>
    <dbReference type="NCBI Taxonomy" id="359365"/>
    <lineage>
        <taxon>Bacteria</taxon>
        <taxon>Bacillati</taxon>
        <taxon>Bacillota</taxon>
        <taxon>Bacilli</taxon>
        <taxon>Bacillales</taxon>
        <taxon>Caryophanaceae</taxon>
        <taxon>Sporosarcina</taxon>
    </lineage>
</organism>
<proteinExistence type="predicted"/>
<dbReference type="Proteomes" id="UP001282284">
    <property type="component" value="Unassembled WGS sequence"/>
</dbReference>
<keyword evidence="1" id="KW-1133">Transmembrane helix</keyword>
<feature type="transmembrane region" description="Helical" evidence="1">
    <location>
        <begin position="234"/>
        <end position="253"/>
    </location>
</feature>
<name>A0ABU4GFL1_9BACL</name>
<accession>A0ABU4GFL1</accession>
<feature type="transmembrane region" description="Helical" evidence="1">
    <location>
        <begin position="284"/>
        <end position="305"/>
    </location>
</feature>
<keyword evidence="1" id="KW-0472">Membrane</keyword>
<dbReference type="Pfam" id="PF12679">
    <property type="entry name" value="ABC2_membrane_2"/>
    <property type="match status" value="1"/>
</dbReference>
<feature type="transmembrane region" description="Helical" evidence="1">
    <location>
        <begin position="20"/>
        <end position="39"/>
    </location>
</feature>
<evidence type="ECO:0000313" key="2">
    <source>
        <dbReference type="EMBL" id="MDW0115075.1"/>
    </source>
</evidence>
<feature type="transmembrane region" description="Helical" evidence="1">
    <location>
        <begin position="145"/>
        <end position="168"/>
    </location>
</feature>
<feature type="transmembrane region" description="Helical" evidence="1">
    <location>
        <begin position="207"/>
        <end position="228"/>
    </location>
</feature>
<keyword evidence="3" id="KW-1185">Reference proteome</keyword>